<evidence type="ECO:0000313" key="3">
    <source>
        <dbReference type="EMBL" id="MFC4870738.1"/>
    </source>
</evidence>
<dbReference type="PANTHER" id="PTHR33993">
    <property type="entry name" value="GLYOXALASE-RELATED"/>
    <property type="match status" value="1"/>
</dbReference>
<dbReference type="Proteomes" id="UP001595818">
    <property type="component" value="Unassembled WGS sequence"/>
</dbReference>
<proteinExistence type="predicted"/>
<sequence>MDDKTNDGAKNESPANEATPKVTGIGGIFFFSDNPKETKEWYGKNLGLEIDDYGSAFEFRNANRPEEINYLRWSPFEKDSPYFAPSKKDFMINYRVQNIEGLVKKLKENGVTVVDGIEAYDYGKFVHILDPEGNKIELWEPVDSVFTQMGGKTTK</sequence>
<feature type="domain" description="VOC" evidence="2">
    <location>
        <begin position="24"/>
        <end position="141"/>
    </location>
</feature>
<dbReference type="InterPro" id="IPR052164">
    <property type="entry name" value="Anthracycline_SecMetBiosynth"/>
</dbReference>
<evidence type="ECO:0000256" key="1">
    <source>
        <dbReference type="SAM" id="MobiDB-lite"/>
    </source>
</evidence>
<gene>
    <name evidence="3" type="ORF">ACFPFU_03505</name>
</gene>
<reference evidence="4" key="1">
    <citation type="journal article" date="2019" name="Int. J. Syst. Evol. Microbiol.">
        <title>The Global Catalogue of Microorganisms (GCM) 10K type strain sequencing project: providing services to taxonomists for standard genome sequencing and annotation.</title>
        <authorList>
            <consortium name="The Broad Institute Genomics Platform"/>
            <consortium name="The Broad Institute Genome Sequencing Center for Infectious Disease"/>
            <person name="Wu L."/>
            <person name="Ma J."/>
        </authorList>
    </citation>
    <scope>NUCLEOTIDE SEQUENCE [LARGE SCALE GENOMIC DNA]</scope>
    <source>
        <strain evidence="4">CGMCC 4.7466</strain>
    </source>
</reference>
<dbReference type="InterPro" id="IPR004360">
    <property type="entry name" value="Glyas_Fos-R_dOase_dom"/>
</dbReference>
<keyword evidence="4" id="KW-1185">Reference proteome</keyword>
<dbReference type="Gene3D" id="3.10.180.10">
    <property type="entry name" value="2,3-Dihydroxybiphenyl 1,2-Dioxygenase, domain 1"/>
    <property type="match status" value="1"/>
</dbReference>
<name>A0ABV9SWL1_9BACT</name>
<feature type="compositionally biased region" description="Basic and acidic residues" evidence="1">
    <location>
        <begin position="1"/>
        <end position="10"/>
    </location>
</feature>
<dbReference type="PROSITE" id="PS51819">
    <property type="entry name" value="VOC"/>
    <property type="match status" value="1"/>
</dbReference>
<dbReference type="SUPFAM" id="SSF54593">
    <property type="entry name" value="Glyoxalase/Bleomycin resistance protein/Dihydroxybiphenyl dioxygenase"/>
    <property type="match status" value="1"/>
</dbReference>
<organism evidence="3 4">
    <name type="scientific">Negadavirga shengliensis</name>
    <dbReference type="NCBI Taxonomy" id="1389218"/>
    <lineage>
        <taxon>Bacteria</taxon>
        <taxon>Pseudomonadati</taxon>
        <taxon>Bacteroidota</taxon>
        <taxon>Cytophagia</taxon>
        <taxon>Cytophagales</taxon>
        <taxon>Cyclobacteriaceae</taxon>
        <taxon>Negadavirga</taxon>
    </lineage>
</organism>
<evidence type="ECO:0000313" key="4">
    <source>
        <dbReference type="Proteomes" id="UP001595818"/>
    </source>
</evidence>
<evidence type="ECO:0000259" key="2">
    <source>
        <dbReference type="PROSITE" id="PS51819"/>
    </source>
</evidence>
<dbReference type="EMBL" id="JBHSJJ010000002">
    <property type="protein sequence ID" value="MFC4870738.1"/>
    <property type="molecule type" value="Genomic_DNA"/>
</dbReference>
<dbReference type="PANTHER" id="PTHR33993:SF5">
    <property type="entry name" value="GLYOXALASE"/>
    <property type="match status" value="1"/>
</dbReference>
<comment type="caution">
    <text evidence="3">The sequence shown here is derived from an EMBL/GenBank/DDBJ whole genome shotgun (WGS) entry which is preliminary data.</text>
</comment>
<dbReference type="Pfam" id="PF00903">
    <property type="entry name" value="Glyoxalase"/>
    <property type="match status" value="1"/>
</dbReference>
<accession>A0ABV9SWL1</accession>
<dbReference type="RefSeq" id="WP_377061561.1">
    <property type="nucleotide sequence ID" value="NZ_JBHSJJ010000002.1"/>
</dbReference>
<dbReference type="InterPro" id="IPR037523">
    <property type="entry name" value="VOC_core"/>
</dbReference>
<protein>
    <submittedName>
        <fullName evidence="3">VOC family protein</fullName>
    </submittedName>
</protein>
<dbReference type="InterPro" id="IPR029068">
    <property type="entry name" value="Glyas_Bleomycin-R_OHBP_Dase"/>
</dbReference>
<dbReference type="CDD" id="cd06587">
    <property type="entry name" value="VOC"/>
    <property type="match status" value="1"/>
</dbReference>
<feature type="region of interest" description="Disordered" evidence="1">
    <location>
        <begin position="1"/>
        <end position="21"/>
    </location>
</feature>